<dbReference type="AlphaFoldDB" id="A0A6C0JHG4"/>
<organism evidence="1">
    <name type="scientific">viral metagenome</name>
    <dbReference type="NCBI Taxonomy" id="1070528"/>
    <lineage>
        <taxon>unclassified sequences</taxon>
        <taxon>metagenomes</taxon>
        <taxon>organismal metagenomes</taxon>
    </lineage>
</organism>
<dbReference type="Gene3D" id="1.10.510.10">
    <property type="entry name" value="Transferase(Phosphotransferase) domain 1"/>
    <property type="match status" value="1"/>
</dbReference>
<evidence type="ECO:0000313" key="1">
    <source>
        <dbReference type="EMBL" id="QHU04401.1"/>
    </source>
</evidence>
<sequence>MNSIFSLNEFDIYQDKKKHTIFNITQNNNSLNASDDSFNSLFNSIIKTKLINSATILQRASSSSSSFEKPNSEDIFSIFEMRKEPHQNNSSNTSNTSKSILFKALSIETFERFIEKQKNKNGTNKLTYNVLLNIIYSLSKQISYLLNKESKCFYKLDISNILVIDEQKFVYLSYEHLKDVKENKIHIYSPISKTSGYISPELQVAKSIPILVSYKTIFYSLGLLILHNISEDETDINELNKLHTINGTKLFYFLKRCLVEESDKRFLLYV</sequence>
<name>A0A6C0JHG4_9ZZZZ</name>
<protein>
    <recommendedName>
        <fullName evidence="2">Protein kinase domain-containing protein</fullName>
    </recommendedName>
</protein>
<proteinExistence type="predicted"/>
<dbReference type="InterPro" id="IPR011009">
    <property type="entry name" value="Kinase-like_dom_sf"/>
</dbReference>
<accession>A0A6C0JHG4</accession>
<dbReference type="SUPFAM" id="SSF56112">
    <property type="entry name" value="Protein kinase-like (PK-like)"/>
    <property type="match status" value="1"/>
</dbReference>
<reference evidence="1" key="1">
    <citation type="journal article" date="2020" name="Nature">
        <title>Giant virus diversity and host interactions through global metagenomics.</title>
        <authorList>
            <person name="Schulz F."/>
            <person name="Roux S."/>
            <person name="Paez-Espino D."/>
            <person name="Jungbluth S."/>
            <person name="Walsh D.A."/>
            <person name="Denef V.J."/>
            <person name="McMahon K.D."/>
            <person name="Konstantinidis K.T."/>
            <person name="Eloe-Fadrosh E.A."/>
            <person name="Kyrpides N.C."/>
            <person name="Woyke T."/>
        </authorList>
    </citation>
    <scope>NUCLEOTIDE SEQUENCE</scope>
    <source>
        <strain evidence="1">GVMAG-M-3300027708-39</strain>
    </source>
</reference>
<dbReference type="EMBL" id="MN740397">
    <property type="protein sequence ID" value="QHU04401.1"/>
    <property type="molecule type" value="Genomic_DNA"/>
</dbReference>
<evidence type="ECO:0008006" key="2">
    <source>
        <dbReference type="Google" id="ProtNLM"/>
    </source>
</evidence>